<evidence type="ECO:0000313" key="1">
    <source>
        <dbReference type="EMBL" id="KAI8421757.1"/>
    </source>
</evidence>
<dbReference type="Proteomes" id="UP001064048">
    <property type="component" value="Chromosome 16"/>
</dbReference>
<protein>
    <submittedName>
        <fullName evidence="1">Uncharacterized protein</fullName>
    </submittedName>
</protein>
<accession>A0ACC0JCE0</accession>
<comment type="caution">
    <text evidence="1">The sequence shown here is derived from an EMBL/GenBank/DDBJ whole genome shotgun (WGS) entry which is preliminary data.</text>
</comment>
<keyword evidence="2" id="KW-1185">Reference proteome</keyword>
<proteinExistence type="predicted"/>
<reference evidence="1 2" key="1">
    <citation type="journal article" date="2022" name="Genome Biol. Evol.">
        <title>The Spruce Budworm Genome: Reconstructing the Evolutionary History of Antifreeze Proteins.</title>
        <authorList>
            <person name="Beliveau C."/>
            <person name="Gagne P."/>
            <person name="Picq S."/>
            <person name="Vernygora O."/>
            <person name="Keeling C.I."/>
            <person name="Pinkney K."/>
            <person name="Doucet D."/>
            <person name="Wen F."/>
            <person name="Johnston J.S."/>
            <person name="Maaroufi H."/>
            <person name="Boyle B."/>
            <person name="Laroche J."/>
            <person name="Dewar K."/>
            <person name="Juretic N."/>
            <person name="Blackburn G."/>
            <person name="Nisole A."/>
            <person name="Brunet B."/>
            <person name="Brandao M."/>
            <person name="Lumley L."/>
            <person name="Duan J."/>
            <person name="Quan G."/>
            <person name="Lucarotti C.J."/>
            <person name="Roe A.D."/>
            <person name="Sperling F.A.H."/>
            <person name="Levesque R.C."/>
            <person name="Cusson M."/>
        </authorList>
    </citation>
    <scope>NUCLEOTIDE SEQUENCE [LARGE SCALE GENOMIC DNA]</scope>
    <source>
        <strain evidence="1">Glfc:IPQL:Cfum</strain>
    </source>
</reference>
<evidence type="ECO:0000313" key="2">
    <source>
        <dbReference type="Proteomes" id="UP001064048"/>
    </source>
</evidence>
<sequence length="1569" mass="178455">MAAAKLVMATSFLVSSKALASCCWFSLNLSRRFRSCMRPSVENSHRFIVKGESKEFTMRKLFLVAVIAALAWARPETYKETEDFQYSRSATDEGTKTGFYGAQRGNVGGNYERAHNMDSLAQHQMSGAVHQVEGELGDASKTKAGSVYTAANSRGIYGSGNFDLSNLEGRNFAESVSSDSSHSSLSSAFNQHSQNSGWRNQNRRFTGSGASDQFGQSSLHSGSLQARNSASSIDSHSSNSENQHGFSSGYHTQSGYNSESRYQGESDSAYNQRLSNAHLSSGYGAQAGDQTQSRYVVTPVRIYGRPGTQVAIPVFAQSSNTHRASAFDQNAINSEAEVFNNNQQHISSVPESNAKHYESSYNYRKAWERHSESNPSGVPSVAPTVNPFPANSELYDAQVGSASNRLQQANSHSFSSGNDYNAQSSIAHSGSTQSRHQTDYSSQHKSDINSNAYLSGTHGSLTGASIGTDVDSQPKSYQSSYSYHKSWERQGDPYVIVPETKTGVSSSQRHSSQYRQSNQHHSQGSAYDCNCDEYGNVRAKRSYNNFQYQEDLGQQAQTGWEENLGQQTQQSWGNFQQQTQPDQLEDLGQQTQESWGDFQQQNKPEKLEDLGQQTQQSWGDLQQQSKPEKLEDLGQQTQQSWGDLQQQSKPEKLEDLGQQTQQSWGDLQQQSKPEKLEDLGQQTQQSWGDLQPQSKPEKLEELGQQSQDWHGQSQQTENHLGQQIQQTWDQSKQHVNSQNLEEFGHHDNQQSQQTFDDLENLGQQPKSKWDFFDPSPLQKQHVLDQPDNSEQQNKPESVEDLGQQTQNEWDNIKNLGQQVQAQWDDTNNINKTQHLDTINTEQQTQTHFLGGNQNKQDKELTEDSWNTQHITGYTDSSQGANWQEQINRNTLQTSSHNPLQSLWDKIDNLEEQTILSANDRDKFSEGFAGYDNSQHSYYAQGSTNHHESSSEQTSNSYYHNQYETNYSGSQPTATFDGIRSTSDKSKNEKSNSEGSLEKPKDKVSTNKLQPTDIGRGDISAEEDSPSDVNIPKKEDDSQTYSTHIKPEKTPDEIEALSLSRGTENEKPKNKNQEDTLSVLSIGQQQWLEDQRQQESNDFHKFRGSSTTKKPNINENSRNNPELSTNSDDNSQDRTNSNFSDHKNQQVYTESKHTFENTEEINQQQQFKDFDQQIQNSDLQNSKKENRNSFGRELEDLDQQQNTKQQLDDFGQKNQDLELFGNHRANIDQHKTDQELEDFGQQSQDFNQQNLQQFEKLDHQSQHSGHKFEDFEQQTQDLNQQNLESFGSLEHHRQKIDQQNAGQELEDFRQQTQNFNQQNLQQFENLEHQSQHSDQQLKDFRQQTQDVNQQNLQSFGHLEHHRQKIDQQNGGQEREDFGQQSQDLNQQNLQQFEKLDHQSQHSGHKFEDFGQQTQDLNQQNLESFGNLEHPKQKIDEQNTGQQLEDFGQQSKDLNQQSLQQFENLDQQSQNLEQEKTWEQIGDLKPLSQIPMNVGKYNHQGRENDPKSNTQEIQEPISTNKEISKSQSVPENEAEMPPQVTSTTEKPGFWKSVGNKLSSAKDSVASWFKRS</sequence>
<dbReference type="EMBL" id="CM046116">
    <property type="protein sequence ID" value="KAI8421757.1"/>
    <property type="molecule type" value="Genomic_DNA"/>
</dbReference>
<gene>
    <name evidence="1" type="ORF">MSG28_009721</name>
</gene>
<organism evidence="1 2">
    <name type="scientific">Choristoneura fumiferana</name>
    <name type="common">Spruce budworm moth</name>
    <name type="synonym">Archips fumiferana</name>
    <dbReference type="NCBI Taxonomy" id="7141"/>
    <lineage>
        <taxon>Eukaryota</taxon>
        <taxon>Metazoa</taxon>
        <taxon>Ecdysozoa</taxon>
        <taxon>Arthropoda</taxon>
        <taxon>Hexapoda</taxon>
        <taxon>Insecta</taxon>
        <taxon>Pterygota</taxon>
        <taxon>Neoptera</taxon>
        <taxon>Endopterygota</taxon>
        <taxon>Lepidoptera</taxon>
        <taxon>Glossata</taxon>
        <taxon>Ditrysia</taxon>
        <taxon>Tortricoidea</taxon>
        <taxon>Tortricidae</taxon>
        <taxon>Tortricinae</taxon>
        <taxon>Choristoneura</taxon>
    </lineage>
</organism>
<name>A0ACC0JCE0_CHOFU</name>